<gene>
    <name evidence="1" type="ORF">LTR24_003727</name>
</gene>
<organism evidence="1 2">
    <name type="scientific">Lithohypha guttulata</name>
    <dbReference type="NCBI Taxonomy" id="1690604"/>
    <lineage>
        <taxon>Eukaryota</taxon>
        <taxon>Fungi</taxon>
        <taxon>Dikarya</taxon>
        <taxon>Ascomycota</taxon>
        <taxon>Pezizomycotina</taxon>
        <taxon>Eurotiomycetes</taxon>
        <taxon>Chaetothyriomycetidae</taxon>
        <taxon>Chaetothyriales</taxon>
        <taxon>Trichomeriaceae</taxon>
        <taxon>Lithohypha</taxon>
    </lineage>
</organism>
<comment type="caution">
    <text evidence="1">The sequence shown here is derived from an EMBL/GenBank/DDBJ whole genome shotgun (WGS) entry which is preliminary data.</text>
</comment>
<name>A0ABR0KDV2_9EURO</name>
<proteinExistence type="predicted"/>
<accession>A0ABR0KDV2</accession>
<dbReference type="SUPFAM" id="SSF51197">
    <property type="entry name" value="Clavaminate synthase-like"/>
    <property type="match status" value="1"/>
</dbReference>
<dbReference type="Proteomes" id="UP001345013">
    <property type="component" value="Unassembled WGS sequence"/>
</dbReference>
<protein>
    <submittedName>
        <fullName evidence="1">Uncharacterized protein</fullName>
    </submittedName>
</protein>
<evidence type="ECO:0000313" key="1">
    <source>
        <dbReference type="EMBL" id="KAK5094122.1"/>
    </source>
</evidence>
<reference evidence="1 2" key="1">
    <citation type="submission" date="2023-08" db="EMBL/GenBank/DDBJ databases">
        <title>Black Yeasts Isolated from many extreme environments.</title>
        <authorList>
            <person name="Coleine C."/>
            <person name="Stajich J.E."/>
            <person name="Selbmann L."/>
        </authorList>
    </citation>
    <scope>NUCLEOTIDE SEQUENCE [LARGE SCALE GENOMIC DNA]</scope>
    <source>
        <strain evidence="1 2">CCFEE 5885</strain>
    </source>
</reference>
<dbReference type="Gene3D" id="2.60.120.620">
    <property type="entry name" value="q2cbj1_9rhob like domain"/>
    <property type="match status" value="1"/>
</dbReference>
<keyword evidence="2" id="KW-1185">Reference proteome</keyword>
<dbReference type="EMBL" id="JAVRRG010000036">
    <property type="protein sequence ID" value="KAK5094122.1"/>
    <property type="molecule type" value="Genomic_DNA"/>
</dbReference>
<evidence type="ECO:0000313" key="2">
    <source>
        <dbReference type="Proteomes" id="UP001345013"/>
    </source>
</evidence>
<sequence>MASPLNSSDIDHFLQHGNNITSSVWTRLGVSPSDKSTWSNIPNLVAGRVNMPSHSTFSAKEFAPKAWSAICDLVGGEERVFEENRTWNDGLIVNLGTDDNAGRDIRPQELQGWHVDGDFFVHYLDSPEQALLVVPLFTDIRPGGGGTCICPHAISHVARHLYDNPEGVSPRFTPRSNPEFKLEKDLRWFNELVASMPDEAFVEVTGQVGDVYLLHPLMLHSASNNKLREVRIITNPPVSLREPFELQRGDGQYSVVEQKTLKELGKADGVGEWKIAAPRERVVPERLKKQAQMREQELERLKLITKSNVVEESRPQAIAAK</sequence>